<protein>
    <submittedName>
        <fullName evidence="2">DUF4143 domain-containing protein</fullName>
    </submittedName>
</protein>
<dbReference type="Pfam" id="PF13635">
    <property type="entry name" value="DUF4143"/>
    <property type="match status" value="1"/>
</dbReference>
<dbReference type="PANTHER" id="PTHR43566:SF2">
    <property type="entry name" value="DUF4143 DOMAIN-CONTAINING PROTEIN"/>
    <property type="match status" value="1"/>
</dbReference>
<feature type="domain" description="DUF4143" evidence="1">
    <location>
        <begin position="186"/>
        <end position="326"/>
    </location>
</feature>
<gene>
    <name evidence="2" type="ORF">L0U88_12715</name>
</gene>
<dbReference type="PANTHER" id="PTHR43566">
    <property type="entry name" value="CONSERVED PROTEIN"/>
    <property type="match status" value="1"/>
</dbReference>
<evidence type="ECO:0000259" key="1">
    <source>
        <dbReference type="Pfam" id="PF13635"/>
    </source>
</evidence>
<dbReference type="InterPro" id="IPR027417">
    <property type="entry name" value="P-loop_NTPase"/>
</dbReference>
<organism evidence="2 3">
    <name type="scientific">Flavihumibacter fluminis</name>
    <dbReference type="NCBI Taxonomy" id="2909236"/>
    <lineage>
        <taxon>Bacteria</taxon>
        <taxon>Pseudomonadati</taxon>
        <taxon>Bacteroidota</taxon>
        <taxon>Chitinophagia</taxon>
        <taxon>Chitinophagales</taxon>
        <taxon>Chitinophagaceae</taxon>
        <taxon>Flavihumibacter</taxon>
    </lineage>
</organism>
<dbReference type="RefSeq" id="WP_234866444.1">
    <property type="nucleotide sequence ID" value="NZ_JAKEVY010000003.1"/>
</dbReference>
<proteinExistence type="predicted"/>
<sequence length="406" mass="45997">MGKATLNLAVSRIFRQNQILVLHGPVLVGKRVLAEQIAKQLRKKILILDLSKSMDRRRIIHPDLFFSAHSKELIFIEAIDCMPSILVDIKKFTSRFKNQPKFILSTDFRFQTVFRFFQVPKKFILQEVFPGSLLSLKFNKSEVIWQHWLKGGFPGFLSAPSNRVMGNRAERILDQIVSADSVPLVGHQLDRNKIRRCLELIAQLNGSILNFQVLARAMGISGPTVLRYIQFLEASFFIRLLPALPGENKKRLAKAPKIYIRDAGILHHLLGIQSLRALSKSTCQAGSWEGYVIEEIAKILPDKYQMYYYRTQHAAEIQLVITKKEKFSAGSEKPAIAVLIQTGSIPVINRALKNCLSDLPTRKNYIVQVNHNEERGSTDLPSDSLATINCSLISLADLLQKLSLLR</sequence>
<dbReference type="Proteomes" id="UP001200145">
    <property type="component" value="Unassembled WGS sequence"/>
</dbReference>
<accession>A0ABS9BIF1</accession>
<dbReference type="EMBL" id="JAKEVY010000003">
    <property type="protein sequence ID" value="MCF1715491.1"/>
    <property type="molecule type" value="Genomic_DNA"/>
</dbReference>
<reference evidence="2 3" key="1">
    <citation type="submission" date="2022-01" db="EMBL/GenBank/DDBJ databases">
        <title>Flavihumibacter sp. nov., isolated from sediment of a river.</title>
        <authorList>
            <person name="Liu H."/>
        </authorList>
    </citation>
    <scope>NUCLEOTIDE SEQUENCE [LARGE SCALE GENOMIC DNA]</scope>
    <source>
        <strain evidence="2 3">RY-1</strain>
    </source>
</reference>
<comment type="caution">
    <text evidence="2">The sequence shown here is derived from an EMBL/GenBank/DDBJ whole genome shotgun (WGS) entry which is preliminary data.</text>
</comment>
<dbReference type="InterPro" id="IPR025420">
    <property type="entry name" value="DUF4143"/>
</dbReference>
<name>A0ABS9BIF1_9BACT</name>
<evidence type="ECO:0000313" key="2">
    <source>
        <dbReference type="EMBL" id="MCF1715491.1"/>
    </source>
</evidence>
<evidence type="ECO:0000313" key="3">
    <source>
        <dbReference type="Proteomes" id="UP001200145"/>
    </source>
</evidence>
<dbReference type="SUPFAM" id="SSF52540">
    <property type="entry name" value="P-loop containing nucleoside triphosphate hydrolases"/>
    <property type="match status" value="1"/>
</dbReference>
<keyword evidence="3" id="KW-1185">Reference proteome</keyword>